<accession>A0A941DHZ2</accession>
<name>A0A941DHZ2_9BURK</name>
<reference evidence="1 2" key="1">
    <citation type="submission" date="2021-04" db="EMBL/GenBank/DDBJ databases">
        <title>novel species isolated from subtropical streams in China.</title>
        <authorList>
            <person name="Lu H."/>
        </authorList>
    </citation>
    <scope>NUCLEOTIDE SEQUENCE [LARGE SCALE GENOMIC DNA]</scope>
    <source>
        <strain evidence="1 2">BYS107W</strain>
    </source>
</reference>
<dbReference type="RefSeq" id="WP_212684604.1">
    <property type="nucleotide sequence ID" value="NZ_JAGSPM010000006.1"/>
</dbReference>
<comment type="caution">
    <text evidence="1">The sequence shown here is derived from an EMBL/GenBank/DDBJ whole genome shotgun (WGS) entry which is preliminary data.</text>
</comment>
<gene>
    <name evidence="1" type="ORF">KDM92_11665</name>
</gene>
<evidence type="ECO:0000313" key="2">
    <source>
        <dbReference type="Proteomes" id="UP000680158"/>
    </source>
</evidence>
<protein>
    <submittedName>
        <fullName evidence="1">Uncharacterized protein</fullName>
    </submittedName>
</protein>
<dbReference type="AlphaFoldDB" id="A0A941DHZ2"/>
<organism evidence="1 2">
    <name type="scientific">Undibacterium baiyunense</name>
    <dbReference type="NCBI Taxonomy" id="2828731"/>
    <lineage>
        <taxon>Bacteria</taxon>
        <taxon>Pseudomonadati</taxon>
        <taxon>Pseudomonadota</taxon>
        <taxon>Betaproteobacteria</taxon>
        <taxon>Burkholderiales</taxon>
        <taxon>Oxalobacteraceae</taxon>
        <taxon>Undibacterium</taxon>
    </lineage>
</organism>
<evidence type="ECO:0000313" key="1">
    <source>
        <dbReference type="EMBL" id="MBR7747242.1"/>
    </source>
</evidence>
<sequence length="128" mass="14745">MNALELLKTELCEAENILSTEFSFEMAEPSYQRFLALVNVGEVSREEVSTLITSMFKNGEISEEPVAYLMHVLRWGEVKEWVERSLAGMANPMLHGRQLEKILEAYSDSWENREFYSCLKINGEAFNV</sequence>
<proteinExistence type="predicted"/>
<dbReference type="Proteomes" id="UP000680158">
    <property type="component" value="Unassembled WGS sequence"/>
</dbReference>
<dbReference type="EMBL" id="JAGSPM010000006">
    <property type="protein sequence ID" value="MBR7747242.1"/>
    <property type="molecule type" value="Genomic_DNA"/>
</dbReference>
<keyword evidence="2" id="KW-1185">Reference proteome</keyword>